<sequence>METAFAALVGVFFAASIYLLLSRSVIRMLLGLTLFGNAVNLLIFTAGRLTREVPPIVPDGLKVPTEQIANPLPQALILTAIVIGFAMFTFLLVLAYRAYQTLNADNTDTMRLTEPKGGPNPPLSY</sequence>
<evidence type="ECO:0000256" key="6">
    <source>
        <dbReference type="ARBA" id="ARBA00023136"/>
    </source>
</evidence>
<evidence type="ECO:0000256" key="5">
    <source>
        <dbReference type="ARBA" id="ARBA00022989"/>
    </source>
</evidence>
<dbReference type="InterPro" id="IPR050601">
    <property type="entry name" value="CPA3_antiporter_subunitC"/>
</dbReference>
<comment type="similarity">
    <text evidence="2">Belongs to the CPA3 antiporters (TC 2.A.63) subunit C family.</text>
</comment>
<keyword evidence="6 7" id="KW-0472">Membrane</keyword>
<evidence type="ECO:0000313" key="8">
    <source>
        <dbReference type="EMBL" id="QEE22717.1"/>
    </source>
</evidence>
<protein>
    <submittedName>
        <fullName evidence="8">Na+/H+ antiporter subunit C</fullName>
    </submittedName>
</protein>
<dbReference type="PANTHER" id="PTHR34583">
    <property type="entry name" value="ANTIPORTER SUBUNIT MNHC2-RELATED"/>
    <property type="match status" value="1"/>
</dbReference>
<dbReference type="RefSeq" id="WP_049707871.1">
    <property type="nucleotide sequence ID" value="NZ_BMFM01000001.1"/>
</dbReference>
<evidence type="ECO:0000256" key="3">
    <source>
        <dbReference type="ARBA" id="ARBA00022475"/>
    </source>
</evidence>
<dbReference type="OrthoDB" id="9799219at2"/>
<dbReference type="PANTHER" id="PTHR34583:SF2">
    <property type="entry name" value="ANTIPORTER SUBUNIT MNHC2-RELATED"/>
    <property type="match status" value="1"/>
</dbReference>
<dbReference type="KEGG" id="yti:FNA67_06400"/>
<dbReference type="Pfam" id="PF00420">
    <property type="entry name" value="Oxidored_q2"/>
    <property type="match status" value="1"/>
</dbReference>
<comment type="subcellular location">
    <subcellularLocation>
        <location evidence="1">Cell membrane</location>
        <topology evidence="1">Multi-pass membrane protein</topology>
    </subcellularLocation>
</comment>
<keyword evidence="4 7" id="KW-0812">Transmembrane</keyword>
<keyword evidence="5 7" id="KW-1133">Transmembrane helix</keyword>
<evidence type="ECO:0000313" key="9">
    <source>
        <dbReference type="Proteomes" id="UP000321062"/>
    </source>
</evidence>
<feature type="transmembrane region" description="Helical" evidence="7">
    <location>
        <begin position="28"/>
        <end position="47"/>
    </location>
</feature>
<feature type="transmembrane region" description="Helical" evidence="7">
    <location>
        <begin position="75"/>
        <end position="96"/>
    </location>
</feature>
<evidence type="ECO:0000256" key="4">
    <source>
        <dbReference type="ARBA" id="ARBA00022692"/>
    </source>
</evidence>
<proteinExistence type="inferred from homology"/>
<reference evidence="8 9" key="1">
    <citation type="journal article" date="2015" name="Int. J. Syst. Evol. Microbiol.">
        <title>Youhaiella tibetensis gen. nov., sp. nov., isolated from subsurface sediment.</title>
        <authorList>
            <person name="Wang Y.X."/>
            <person name="Huang F.Q."/>
            <person name="Nogi Y."/>
            <person name="Pang S.J."/>
            <person name="Wang P.K."/>
            <person name="Lv J."/>
        </authorList>
    </citation>
    <scope>NUCLEOTIDE SEQUENCE [LARGE SCALE GENOMIC DNA]</scope>
    <source>
        <strain evidence="9">fig4</strain>
    </source>
</reference>
<dbReference type="Gene3D" id="1.10.287.3510">
    <property type="match status" value="1"/>
</dbReference>
<dbReference type="NCBIfam" id="NF006573">
    <property type="entry name" value="PRK09094.1"/>
    <property type="match status" value="1"/>
</dbReference>
<dbReference type="AlphaFoldDB" id="A0A5B9DU60"/>
<dbReference type="Proteomes" id="UP000321062">
    <property type="component" value="Chromosome"/>
</dbReference>
<organism evidence="8 9">
    <name type="scientific">Paradevosia tibetensis</name>
    <dbReference type="NCBI Taxonomy" id="1447062"/>
    <lineage>
        <taxon>Bacteria</taxon>
        <taxon>Pseudomonadati</taxon>
        <taxon>Pseudomonadota</taxon>
        <taxon>Alphaproteobacteria</taxon>
        <taxon>Hyphomicrobiales</taxon>
        <taxon>Devosiaceae</taxon>
        <taxon>Paradevosia</taxon>
    </lineage>
</organism>
<dbReference type="EMBL" id="CP041690">
    <property type="protein sequence ID" value="QEE22717.1"/>
    <property type="molecule type" value="Genomic_DNA"/>
</dbReference>
<keyword evidence="3" id="KW-1003">Cell membrane</keyword>
<dbReference type="GO" id="GO:0005886">
    <property type="term" value="C:plasma membrane"/>
    <property type="evidence" value="ECO:0007669"/>
    <property type="project" value="UniProtKB-SubCell"/>
</dbReference>
<feature type="transmembrane region" description="Helical" evidence="7">
    <location>
        <begin position="6"/>
        <end position="21"/>
    </location>
</feature>
<evidence type="ECO:0000256" key="1">
    <source>
        <dbReference type="ARBA" id="ARBA00004651"/>
    </source>
</evidence>
<gene>
    <name evidence="8" type="ORF">FNA67_06400</name>
</gene>
<evidence type="ECO:0000256" key="2">
    <source>
        <dbReference type="ARBA" id="ARBA00010388"/>
    </source>
</evidence>
<evidence type="ECO:0000256" key="7">
    <source>
        <dbReference type="SAM" id="Phobius"/>
    </source>
</evidence>
<name>A0A5B9DU60_9HYPH</name>
<accession>A0A5B9DU60</accession>
<dbReference type="InterPro" id="IPR039428">
    <property type="entry name" value="NUOK/Mnh_C1-like"/>
</dbReference>
<dbReference type="NCBIfam" id="NF009301">
    <property type="entry name" value="PRK12658.1"/>
    <property type="match status" value="1"/>
</dbReference>
<keyword evidence="9" id="KW-1185">Reference proteome</keyword>